<dbReference type="PANTHER" id="PTHR34512:SF30">
    <property type="entry name" value="OUTER MEMBRANE PROTEIN ASSEMBLY FACTOR BAMB"/>
    <property type="match status" value="1"/>
</dbReference>
<dbReference type="Proteomes" id="UP001199916">
    <property type="component" value="Unassembled WGS sequence"/>
</dbReference>
<dbReference type="InterPro" id="IPR015943">
    <property type="entry name" value="WD40/YVTN_repeat-like_dom_sf"/>
</dbReference>
<keyword evidence="4" id="KW-1185">Reference proteome</keyword>
<protein>
    <submittedName>
        <fullName evidence="3">PQQ-binding-like beta-propeller repeat protein</fullName>
    </submittedName>
</protein>
<proteinExistence type="predicted"/>
<keyword evidence="1" id="KW-0732">Signal</keyword>
<feature type="signal peptide" evidence="1">
    <location>
        <begin position="1"/>
        <end position="26"/>
    </location>
</feature>
<accession>A0ABS8YJX3</accession>
<dbReference type="InterPro" id="IPR002372">
    <property type="entry name" value="PQQ_rpt_dom"/>
</dbReference>
<dbReference type="EMBL" id="JAJNBZ010000011">
    <property type="protein sequence ID" value="MCE5170631.1"/>
    <property type="molecule type" value="Genomic_DNA"/>
</dbReference>
<dbReference type="SUPFAM" id="SSF63829">
    <property type="entry name" value="Calcium-dependent phosphotriesterase"/>
    <property type="match status" value="1"/>
</dbReference>
<reference evidence="3 4" key="1">
    <citation type="submission" date="2021-11" db="EMBL/GenBank/DDBJ databases">
        <title>Draft genome sequence of Paenibacillus profundus YoMME, a new Gram-positive bacteria with exoelectrogenic properties.</title>
        <authorList>
            <person name="Hubenova Y."/>
            <person name="Hubenova E."/>
            <person name="Manasiev Y."/>
            <person name="Peykov S."/>
            <person name="Mitov M."/>
        </authorList>
    </citation>
    <scope>NUCLEOTIDE SEQUENCE [LARGE SCALE GENOMIC DNA]</scope>
    <source>
        <strain evidence="3 4">YoMME</strain>
    </source>
</reference>
<dbReference type="Gene3D" id="2.130.10.10">
    <property type="entry name" value="YVTN repeat-like/Quinoprotein amine dehydrogenase"/>
    <property type="match status" value="2"/>
</dbReference>
<gene>
    <name evidence="3" type="ORF">LQV63_15045</name>
</gene>
<name>A0ABS8YJX3_9BACL</name>
<evidence type="ECO:0000256" key="1">
    <source>
        <dbReference type="SAM" id="SignalP"/>
    </source>
</evidence>
<evidence type="ECO:0000313" key="3">
    <source>
        <dbReference type="EMBL" id="MCE5170631.1"/>
    </source>
</evidence>
<comment type="caution">
    <text evidence="3">The sequence shown here is derived from an EMBL/GenBank/DDBJ whole genome shotgun (WGS) entry which is preliminary data.</text>
</comment>
<dbReference type="InterPro" id="IPR018391">
    <property type="entry name" value="PQQ_b-propeller_rpt"/>
</dbReference>
<feature type="chain" id="PRO_5046505259" evidence="1">
    <location>
        <begin position="27"/>
        <end position="414"/>
    </location>
</feature>
<organism evidence="3 4">
    <name type="scientific">Paenibacillus profundus</name>
    <dbReference type="NCBI Taxonomy" id="1173085"/>
    <lineage>
        <taxon>Bacteria</taxon>
        <taxon>Bacillati</taxon>
        <taxon>Bacillota</taxon>
        <taxon>Bacilli</taxon>
        <taxon>Bacillales</taxon>
        <taxon>Paenibacillaceae</taxon>
        <taxon>Paenibacillus</taxon>
    </lineage>
</organism>
<sequence length="414" mass="45300">MLRFNKKVHTILAAILLLAFCMPASAQPSSVHPNNNQWSRHSDYSSPVNKPKISWTVPIDDNITNMVIDSKGTIYTVSSSHSKSRLTAVSSQGKIQWKAELESKGRDVVLFRDNMLIVSGSSNEDGVSSTLSAYSTEGQLMWHSTFPGVDNFGQGSIGVDDDGMFVMSGLEANEDGNQDIAIIAVNTLGGTLWTQKHQLKSPHTTASSPTVVKDGIYLTVSKGKSEQISKGASTIQYDDGRLLRLDKQGNVVWSRFYHGYHLASPVYTQNTLYVPAGKHLYLYDLNGKRKQKIEIEGALNNWIGPSIGKNGNIYYGQRMMEPSGKMLWSFTPFDIPSSNEYPTNTVAIDNKSNVLYGYDSLKGKGGGIISANSVTKKVNWKLPLYQSLSSPPVIGKDGTIYIGGSKLFAIKAAK</sequence>
<dbReference type="PANTHER" id="PTHR34512">
    <property type="entry name" value="CELL SURFACE PROTEIN"/>
    <property type="match status" value="1"/>
</dbReference>
<dbReference type="Pfam" id="PF13360">
    <property type="entry name" value="PQQ_2"/>
    <property type="match status" value="1"/>
</dbReference>
<evidence type="ECO:0000313" key="4">
    <source>
        <dbReference type="Proteomes" id="UP001199916"/>
    </source>
</evidence>
<dbReference type="SMART" id="SM00564">
    <property type="entry name" value="PQQ"/>
    <property type="match status" value="6"/>
</dbReference>
<feature type="domain" description="Pyrrolo-quinoline quinone repeat" evidence="2">
    <location>
        <begin position="83"/>
        <end position="254"/>
    </location>
</feature>
<dbReference type="RefSeq" id="WP_233697306.1">
    <property type="nucleotide sequence ID" value="NZ_JAJNBZ010000011.1"/>
</dbReference>
<evidence type="ECO:0000259" key="2">
    <source>
        <dbReference type="Pfam" id="PF13360"/>
    </source>
</evidence>